<name>A0A8B6GY33_MYTGA</name>
<gene>
    <name evidence="1" type="ORF">MGAL_10B075659</name>
</gene>
<dbReference type="SUPFAM" id="SSF63829">
    <property type="entry name" value="Calcium-dependent phosphotriesterase"/>
    <property type="match status" value="1"/>
</dbReference>
<protein>
    <submittedName>
        <fullName evidence="1">Uncharacterized protein</fullName>
    </submittedName>
</protein>
<evidence type="ECO:0000313" key="2">
    <source>
        <dbReference type="Proteomes" id="UP000596742"/>
    </source>
</evidence>
<reference evidence="1" key="1">
    <citation type="submission" date="2018-11" db="EMBL/GenBank/DDBJ databases">
        <authorList>
            <person name="Alioto T."/>
            <person name="Alioto T."/>
        </authorList>
    </citation>
    <scope>NUCLEOTIDE SEQUENCE</scope>
</reference>
<dbReference type="AlphaFoldDB" id="A0A8B6GY33"/>
<proteinExistence type="predicted"/>
<dbReference type="Proteomes" id="UP000596742">
    <property type="component" value="Unassembled WGS sequence"/>
</dbReference>
<dbReference type="InterPro" id="IPR011042">
    <property type="entry name" value="6-blade_b-propeller_TolB-like"/>
</dbReference>
<dbReference type="Gene3D" id="2.120.10.30">
    <property type="entry name" value="TolB, C-terminal domain"/>
    <property type="match status" value="1"/>
</dbReference>
<sequence>MNVRGCGILPNNNLLIANYNEDKAIMEYSDDGTHIRDITVSDTPFDLAIIDGDRIAVTYTKKIMEIRNINNKMVHMKVTFEWGCYGIPYQNGNIYTLLVIEGIVVMDMSGKRLRTIDGKFAALGIYHITTTNNRIYCTNHAKNSVYCCSMTSEDIWTFTGQSLVNARGISADGDENVFVVGTSSNNLMMIQHDGKVSKTLLTESDGLKNTVPVHYNRDKKLLLLCNANGDAFLYSVI</sequence>
<organism evidence="1 2">
    <name type="scientific">Mytilus galloprovincialis</name>
    <name type="common">Mediterranean mussel</name>
    <dbReference type="NCBI Taxonomy" id="29158"/>
    <lineage>
        <taxon>Eukaryota</taxon>
        <taxon>Metazoa</taxon>
        <taxon>Spiralia</taxon>
        <taxon>Lophotrochozoa</taxon>
        <taxon>Mollusca</taxon>
        <taxon>Bivalvia</taxon>
        <taxon>Autobranchia</taxon>
        <taxon>Pteriomorphia</taxon>
        <taxon>Mytilida</taxon>
        <taxon>Mytiloidea</taxon>
        <taxon>Mytilidae</taxon>
        <taxon>Mytilinae</taxon>
        <taxon>Mytilus</taxon>
    </lineage>
</organism>
<evidence type="ECO:0000313" key="1">
    <source>
        <dbReference type="EMBL" id="VDI70801.1"/>
    </source>
</evidence>
<dbReference type="OrthoDB" id="6144678at2759"/>
<dbReference type="EMBL" id="UYJE01009181">
    <property type="protein sequence ID" value="VDI70801.1"/>
    <property type="molecule type" value="Genomic_DNA"/>
</dbReference>
<accession>A0A8B6GY33</accession>
<keyword evidence="2" id="KW-1185">Reference proteome</keyword>
<comment type="caution">
    <text evidence="1">The sequence shown here is derived from an EMBL/GenBank/DDBJ whole genome shotgun (WGS) entry which is preliminary data.</text>
</comment>